<evidence type="ECO:0000313" key="3">
    <source>
        <dbReference type="EMBL" id="PWN56776.1"/>
    </source>
</evidence>
<dbReference type="EMBL" id="QEQK01000004">
    <property type="protein sequence ID" value="PWN56776.1"/>
    <property type="molecule type" value="Genomic_DNA"/>
</dbReference>
<dbReference type="PANTHER" id="PTHR30204:SF93">
    <property type="entry name" value="HTH MERR-TYPE DOMAIN-CONTAINING PROTEIN"/>
    <property type="match status" value="1"/>
</dbReference>
<dbReference type="InterPro" id="IPR000551">
    <property type="entry name" value="MerR-type_HTH_dom"/>
</dbReference>
<dbReference type="GO" id="GO:0003677">
    <property type="term" value="F:DNA binding"/>
    <property type="evidence" value="ECO:0007669"/>
    <property type="project" value="UniProtKB-KW"/>
</dbReference>
<dbReference type="SUPFAM" id="SSF46955">
    <property type="entry name" value="Putative DNA-binding domain"/>
    <property type="match status" value="1"/>
</dbReference>
<keyword evidence="1" id="KW-0238">DNA-binding</keyword>
<evidence type="ECO:0000313" key="4">
    <source>
        <dbReference type="Proteomes" id="UP000251800"/>
    </source>
</evidence>
<dbReference type="Proteomes" id="UP000251800">
    <property type="component" value="Unassembled WGS sequence"/>
</dbReference>
<organism evidence="3 4">
    <name type="scientific">Abyssibacter profundi</name>
    <dbReference type="NCBI Taxonomy" id="2182787"/>
    <lineage>
        <taxon>Bacteria</taxon>
        <taxon>Pseudomonadati</taxon>
        <taxon>Pseudomonadota</taxon>
        <taxon>Gammaproteobacteria</taxon>
        <taxon>Chromatiales</taxon>
        <taxon>Oceanococcaceae</taxon>
        <taxon>Abyssibacter</taxon>
    </lineage>
</organism>
<reference evidence="3 4" key="1">
    <citation type="submission" date="2018-05" db="EMBL/GenBank/DDBJ databases">
        <title>Abyssibacter profundi OUC007T gen. nov., sp. nov, a marine bacterium isolated from seawater of the Mariana Trench.</title>
        <authorList>
            <person name="Zhou S."/>
        </authorList>
    </citation>
    <scope>NUCLEOTIDE SEQUENCE [LARGE SCALE GENOMIC DNA]</scope>
    <source>
        <strain evidence="3 4">OUC007</strain>
    </source>
</reference>
<dbReference type="GO" id="GO:0003700">
    <property type="term" value="F:DNA-binding transcription factor activity"/>
    <property type="evidence" value="ECO:0007669"/>
    <property type="project" value="InterPro"/>
</dbReference>
<dbReference type="PROSITE" id="PS50937">
    <property type="entry name" value="HTH_MERR_2"/>
    <property type="match status" value="1"/>
</dbReference>
<proteinExistence type="predicted"/>
<dbReference type="PANTHER" id="PTHR30204">
    <property type="entry name" value="REDOX-CYCLING DRUG-SENSING TRANSCRIPTIONAL ACTIVATOR SOXR"/>
    <property type="match status" value="1"/>
</dbReference>
<dbReference type="Gene3D" id="1.10.1660.10">
    <property type="match status" value="1"/>
</dbReference>
<dbReference type="InterPro" id="IPR047057">
    <property type="entry name" value="MerR_fam"/>
</dbReference>
<evidence type="ECO:0000259" key="2">
    <source>
        <dbReference type="PROSITE" id="PS50937"/>
    </source>
</evidence>
<name>A0A363UMX1_9GAMM</name>
<feature type="domain" description="HTH merR-type" evidence="2">
    <location>
        <begin position="21"/>
        <end position="89"/>
    </location>
</feature>
<protein>
    <submittedName>
        <fullName evidence="3">MerR family transcriptional regulator</fullName>
    </submittedName>
</protein>
<dbReference type="OrthoDB" id="6716891at2"/>
<dbReference type="AlphaFoldDB" id="A0A363UMX1"/>
<accession>A0A363UMX1</accession>
<gene>
    <name evidence="3" type="ORF">DEH80_04935</name>
</gene>
<dbReference type="CDD" id="cd04778">
    <property type="entry name" value="HTH_MerR-like_sg2"/>
    <property type="match status" value="1"/>
</dbReference>
<comment type="caution">
    <text evidence="3">The sequence shown here is derived from an EMBL/GenBank/DDBJ whole genome shotgun (WGS) entry which is preliminary data.</text>
</comment>
<evidence type="ECO:0000256" key="1">
    <source>
        <dbReference type="ARBA" id="ARBA00023125"/>
    </source>
</evidence>
<sequence>MDDTMSTSDKAAAAQGDQPAEYRIRELSRLSGTSVRNIRAYQDRGLIPPPIRRGRVSIYNYDHLSRLRVISEMISRGYTLTSIGELFQAMEAGHDIADLMGLQRAVSSPWTDEVPQTYSLGDLMRLFRGHFSPRWLMIATDLGLLEQTGAKFRAPSPKIVHAAAELVAAGIPFEDMVSVVRKLRANVEAASEDMVRLVERHCFDKYGPGLPPADKVPELAELVWRLRPLVEQGVLSEVARSMEIAANKHLGDRLSYVLESLYEQQNRTPEREPDSQE</sequence>
<dbReference type="Pfam" id="PF13411">
    <property type="entry name" value="MerR_1"/>
    <property type="match status" value="1"/>
</dbReference>
<dbReference type="SMART" id="SM00422">
    <property type="entry name" value="HTH_MERR"/>
    <property type="match status" value="1"/>
</dbReference>
<keyword evidence="4" id="KW-1185">Reference proteome</keyword>
<dbReference type="InterPro" id="IPR009061">
    <property type="entry name" value="DNA-bd_dom_put_sf"/>
</dbReference>